<evidence type="ECO:0000313" key="2">
    <source>
        <dbReference type="Proteomes" id="UP000326354"/>
    </source>
</evidence>
<evidence type="ECO:0000313" key="1">
    <source>
        <dbReference type="EMBL" id="BBM87642.1"/>
    </source>
</evidence>
<protein>
    <recommendedName>
        <fullName evidence="3">Trm112 family protein</fullName>
    </recommendedName>
</protein>
<evidence type="ECO:0008006" key="3">
    <source>
        <dbReference type="Google" id="ProtNLM"/>
    </source>
</evidence>
<keyword evidence="2" id="KW-1185">Reference proteome</keyword>
<sequence>MLTKKILHLLSCTVCDEKLIEHSKGLLCESCNKIYPIEDEIIILLPEKAIDNVK</sequence>
<dbReference type="Gene3D" id="2.20.25.10">
    <property type="match status" value="1"/>
</dbReference>
<dbReference type="SUPFAM" id="SSF158997">
    <property type="entry name" value="Trm112p-like"/>
    <property type="match status" value="1"/>
</dbReference>
<name>A0A5S9F7V6_UABAM</name>
<dbReference type="RefSeq" id="WP_151971650.1">
    <property type="nucleotide sequence ID" value="NZ_AP019860.1"/>
</dbReference>
<proteinExistence type="predicted"/>
<reference evidence="1 2" key="1">
    <citation type="submission" date="2019-08" db="EMBL/GenBank/DDBJ databases">
        <title>Complete genome sequence of Candidatus Uab amorphum.</title>
        <authorList>
            <person name="Shiratori T."/>
            <person name="Suzuki S."/>
            <person name="Kakizawa Y."/>
            <person name="Ishida K."/>
        </authorList>
    </citation>
    <scope>NUCLEOTIDE SEQUENCE [LARGE SCALE GENOMIC DNA]</scope>
    <source>
        <strain evidence="1 2">SRT547</strain>
    </source>
</reference>
<organism evidence="1 2">
    <name type="scientific">Uabimicrobium amorphum</name>
    <dbReference type="NCBI Taxonomy" id="2596890"/>
    <lineage>
        <taxon>Bacteria</taxon>
        <taxon>Pseudomonadati</taxon>
        <taxon>Planctomycetota</taxon>
        <taxon>Candidatus Uabimicrobiia</taxon>
        <taxon>Candidatus Uabimicrobiales</taxon>
        <taxon>Candidatus Uabimicrobiaceae</taxon>
        <taxon>Candidatus Uabimicrobium</taxon>
    </lineage>
</organism>
<dbReference type="AlphaFoldDB" id="A0A5S9F7V6"/>
<accession>A0A5S9F7V6</accession>
<dbReference type="EMBL" id="AP019860">
    <property type="protein sequence ID" value="BBM87642.1"/>
    <property type="molecule type" value="Genomic_DNA"/>
</dbReference>
<dbReference type="Proteomes" id="UP000326354">
    <property type="component" value="Chromosome"/>
</dbReference>
<dbReference type="KEGG" id="uam:UABAM_06054"/>
<gene>
    <name evidence="1" type="ORF">UABAM_06054</name>
</gene>